<dbReference type="EMBL" id="LS480641">
    <property type="protein sequence ID" value="SPT18788.1"/>
    <property type="molecule type" value="Genomic_DNA"/>
</dbReference>
<evidence type="ECO:0000313" key="4">
    <source>
        <dbReference type="Proteomes" id="UP000280104"/>
    </source>
</evidence>
<protein>
    <recommendedName>
        <fullName evidence="2">Transposase-associated domain-containing protein</fullName>
    </recommendedName>
</protein>
<dbReference type="Proteomes" id="UP000280104">
    <property type="component" value="Chromosome II"/>
</dbReference>
<dbReference type="InterPro" id="IPR029480">
    <property type="entry name" value="Transpos_assoc"/>
</dbReference>
<proteinExistence type="predicted"/>
<dbReference type="AlphaFoldDB" id="A0A7H4LJK0"/>
<gene>
    <name evidence="3" type="ORF">CAMPLR22A2D_LOCUS3401</name>
</gene>
<feature type="region of interest" description="Disordered" evidence="1">
    <location>
        <begin position="81"/>
        <end position="102"/>
    </location>
</feature>
<organism evidence="3 4">
    <name type="scientific">Triticum aestivum</name>
    <name type="common">Wheat</name>
    <dbReference type="NCBI Taxonomy" id="4565"/>
    <lineage>
        <taxon>Eukaryota</taxon>
        <taxon>Viridiplantae</taxon>
        <taxon>Streptophyta</taxon>
        <taxon>Embryophyta</taxon>
        <taxon>Tracheophyta</taxon>
        <taxon>Spermatophyta</taxon>
        <taxon>Magnoliopsida</taxon>
        <taxon>Liliopsida</taxon>
        <taxon>Poales</taxon>
        <taxon>Poaceae</taxon>
        <taxon>BOP clade</taxon>
        <taxon>Pooideae</taxon>
        <taxon>Triticodae</taxon>
        <taxon>Triticeae</taxon>
        <taxon>Triticinae</taxon>
        <taxon>Triticum</taxon>
    </lineage>
</organism>
<evidence type="ECO:0000259" key="2">
    <source>
        <dbReference type="Pfam" id="PF13963"/>
    </source>
</evidence>
<evidence type="ECO:0000313" key="3">
    <source>
        <dbReference type="EMBL" id="SPT18788.1"/>
    </source>
</evidence>
<sequence length="102" mass="11769">MERSRWMKNRKTADFISGMTEFMNLAESTKRRIGDADYILCPCTDCANTESHEVADVQMHLVSRGFMDGYTRWTRHGVEEAMDEDTQGSEMPNPDQCHMDVD</sequence>
<name>A0A7H4LJK0_WHEAT</name>
<accession>A0A7H4LJK0</accession>
<evidence type="ECO:0000256" key="1">
    <source>
        <dbReference type="SAM" id="MobiDB-lite"/>
    </source>
</evidence>
<feature type="domain" description="Transposase-associated" evidence="2">
    <location>
        <begin position="5"/>
        <end position="77"/>
    </location>
</feature>
<reference evidence="3 4" key="1">
    <citation type="submission" date="2018-05" db="EMBL/GenBank/DDBJ databases">
        <authorList>
            <person name="Thind KAUR A."/>
        </authorList>
    </citation>
    <scope>NUCLEOTIDE SEQUENCE [LARGE SCALE GENOMIC DNA]</scope>
</reference>
<dbReference type="Pfam" id="PF13963">
    <property type="entry name" value="Transpos_assoc"/>
    <property type="match status" value="1"/>
</dbReference>